<organism evidence="4 5">
    <name type="scientific">Scytonema hofmannii PCC 7110</name>
    <dbReference type="NCBI Taxonomy" id="128403"/>
    <lineage>
        <taxon>Bacteria</taxon>
        <taxon>Bacillati</taxon>
        <taxon>Cyanobacteriota</taxon>
        <taxon>Cyanophyceae</taxon>
        <taxon>Nostocales</taxon>
        <taxon>Scytonemataceae</taxon>
        <taxon>Scytonema</taxon>
    </lineage>
</organism>
<dbReference type="InterPro" id="IPR003165">
    <property type="entry name" value="Piwi"/>
</dbReference>
<dbReference type="Gene3D" id="3.30.950.30">
    <property type="entry name" value="Schlafen, AAA domain"/>
    <property type="match status" value="1"/>
</dbReference>
<dbReference type="SUPFAM" id="SSF53098">
    <property type="entry name" value="Ribonuclease H-like"/>
    <property type="match status" value="1"/>
</dbReference>
<protein>
    <recommendedName>
        <fullName evidence="2">Protein argonaute</fullName>
    </recommendedName>
</protein>
<feature type="domain" description="Piwi" evidence="3">
    <location>
        <begin position="815"/>
        <end position="1106"/>
    </location>
</feature>
<keyword evidence="5" id="KW-1185">Reference proteome</keyword>
<dbReference type="Gene3D" id="3.40.50.2300">
    <property type="match status" value="1"/>
</dbReference>
<comment type="similarity">
    <text evidence="1">Belongs to the argonaute family. Long pAgo subfamily.</text>
</comment>
<dbReference type="Proteomes" id="UP000076925">
    <property type="component" value="Unassembled WGS sequence"/>
</dbReference>
<dbReference type="PANTHER" id="PTHR30595:SF6">
    <property type="entry name" value="SCHLAFEN ALBA-2 DOMAIN-CONTAINING PROTEIN"/>
    <property type="match status" value="1"/>
</dbReference>
<accession>A0A139WY18</accession>
<dbReference type="InterPro" id="IPR038461">
    <property type="entry name" value="Schlafen_AlbA_2_dom_sf"/>
</dbReference>
<dbReference type="EMBL" id="ANNX02000047">
    <property type="protein sequence ID" value="KYC37326.1"/>
    <property type="molecule type" value="Genomic_DNA"/>
</dbReference>
<evidence type="ECO:0000313" key="4">
    <source>
        <dbReference type="EMBL" id="KYC37326.1"/>
    </source>
</evidence>
<evidence type="ECO:0000256" key="1">
    <source>
        <dbReference type="ARBA" id="ARBA00035012"/>
    </source>
</evidence>
<dbReference type="STRING" id="128403.WA1_47800"/>
<dbReference type="OrthoDB" id="581229at2"/>
<dbReference type="Gene3D" id="3.30.420.10">
    <property type="entry name" value="Ribonuclease H-like superfamily/Ribonuclease H"/>
    <property type="match status" value="1"/>
</dbReference>
<name>A0A139WY18_9CYAN</name>
<reference evidence="4 5" key="1">
    <citation type="journal article" date="2013" name="Genome Biol. Evol.">
        <title>Genomes of Stigonematalean cyanobacteria (subsection V) and the evolution of oxygenic photosynthesis from prokaryotes to plastids.</title>
        <authorList>
            <person name="Dagan T."/>
            <person name="Roettger M."/>
            <person name="Stucken K."/>
            <person name="Landan G."/>
            <person name="Koch R."/>
            <person name="Major P."/>
            <person name="Gould S.B."/>
            <person name="Goremykin V.V."/>
            <person name="Rippka R."/>
            <person name="Tandeau de Marsac N."/>
            <person name="Gugger M."/>
            <person name="Lockhart P.J."/>
            <person name="Allen J.F."/>
            <person name="Brune I."/>
            <person name="Maus I."/>
            <person name="Puhler A."/>
            <person name="Martin W.F."/>
        </authorList>
    </citation>
    <scope>NUCLEOTIDE SEQUENCE [LARGE SCALE GENOMIC DNA]</scope>
    <source>
        <strain evidence="4 5">PCC 7110</strain>
    </source>
</reference>
<dbReference type="RefSeq" id="WP_017747476.1">
    <property type="nucleotide sequence ID" value="NZ_KQ976354.1"/>
</dbReference>
<evidence type="ECO:0000256" key="2">
    <source>
        <dbReference type="ARBA" id="ARBA00035032"/>
    </source>
</evidence>
<dbReference type="Gene3D" id="3.30.565.60">
    <property type="match status" value="1"/>
</dbReference>
<gene>
    <name evidence="4" type="ORF">WA1_47800</name>
</gene>
<dbReference type="AlphaFoldDB" id="A0A139WY18"/>
<dbReference type="SMART" id="SM00950">
    <property type="entry name" value="Piwi"/>
    <property type="match status" value="1"/>
</dbReference>
<evidence type="ECO:0000259" key="3">
    <source>
        <dbReference type="SMART" id="SM00950"/>
    </source>
</evidence>
<dbReference type="InterPro" id="IPR038475">
    <property type="entry name" value="RecG_C_sf"/>
</dbReference>
<evidence type="ECO:0000313" key="5">
    <source>
        <dbReference type="Proteomes" id="UP000076925"/>
    </source>
</evidence>
<dbReference type="PANTHER" id="PTHR30595">
    <property type="entry name" value="GLPR-RELATED TRANSCRIPTIONAL REPRESSOR"/>
    <property type="match status" value="1"/>
</dbReference>
<dbReference type="InterPro" id="IPR036397">
    <property type="entry name" value="RNaseH_sf"/>
</dbReference>
<dbReference type="GO" id="GO:0003676">
    <property type="term" value="F:nucleic acid binding"/>
    <property type="evidence" value="ECO:0007669"/>
    <property type="project" value="InterPro"/>
</dbReference>
<dbReference type="Pfam" id="PF04326">
    <property type="entry name" value="SLFN_AlbA_2"/>
    <property type="match status" value="1"/>
</dbReference>
<comment type="caution">
    <text evidence="4">The sequence shown here is derived from an EMBL/GenBank/DDBJ whole genome shotgun (WGS) entry which is preliminary data.</text>
</comment>
<dbReference type="InterPro" id="IPR007421">
    <property type="entry name" value="Schlafen_AlbA_2_dom"/>
</dbReference>
<dbReference type="InterPro" id="IPR012337">
    <property type="entry name" value="RNaseH-like_sf"/>
</dbReference>
<sequence>MPTPREVFENPEWYWSLLTLDSDVKFEDQYFDRKEVGQPEQHGGVSKSQVNALVEQVRECVSAFANANKAGGLLVIGISTKGQARGIDNLTEDQRNRVTNINDMLVNQYAEVKLCDYQETSGYPCKICLIYVPYTKDGICETPGYSPKSWMRKGVQNVPLSDQQRESLRRDKRIIDYEQTYCCSYKPEDVDRGTLDVFRQVYLDEATYEFSDEELLYHAGALDKDSSGNYFFTKVGFLFFASNPQRVLPSSYIRLLRFETNVNEERGLPTFERNFSGSITKQIRDIRTFFQESGFFKAYSKRNPQGGGFIEEPEYPHIAVDEAIVNAVAHRDYAMSIPIECEYYKDAFVVCNSGRIIQRDKDVPAHFSLDDTVLISTPRNPKLIEWLKLMRDQRGIAFVRALSEGTKRMYKEMQALNLPSPDYRVSDAQTKVTLFSRAAEREALLQADSTLQVTEYANLFPLYITIENGKEVDAEYLKQRQGDITSSLKDALVAHGWYIDSSKFGKIIAHRKQSNFQLSKEVCQIVRLYPAYSFQLRHYWGKSYLCIDYTLEVKNICSIEKLLTLFQPNELVSRTAVAQWNGKGWYLGKITSVNHEWSNVYLFDFDKEEQVASSKVIPNLSRELIEQVLRKRKIRFELPQAIKKYSLALEPNAARTRAERTRATAEDIAKTIFPLLTNQMTVLLQPTPVPLFRQGTIGSKLLVRSLSEPTVEFNHGRSSADIRDGITRFGAFGNSPKIIEIVPICTSELRTNMVNLIERLKTGKYKYRGSEKTFSTRFTYSSIVTIPSSDLALDECRRLLKENPNWISNKHLNRIFLVHTPEQGYASDDEVSPYYRIKRLLFENGIPCQMVDTPILHNPDWKDLNLSLNIIAKCGVTPWVLPDALPDADFFIGLSYTQSRRQGSERLMGYANVFSEYGRWEFYSGNTETFAYNERTQYFQTLIEQTLERLNLQETPHIYFHYSAKFSREDRAAILSAARKIKPQGVYSFVWINTHHNVRLYDSRVETDGSLSRGSYVIASPNQIYLSTTGHNPYRKVLGTPQTLEINIWTYHPENAPKSLPDLKALAVQILSLTKLNWASTDSLCAVPITTKYASNIAYLTDAFLRQGSTFQLNKVLEETPWFL</sequence>
<proteinExistence type="inferred from homology"/>